<protein>
    <submittedName>
        <fullName evidence="10">Acetyl-CoA carboxylase biotin carboxylase subunit</fullName>
    </submittedName>
</protein>
<dbReference type="PROSITE" id="PS00866">
    <property type="entry name" value="CPSASE_1"/>
    <property type="match status" value="1"/>
</dbReference>
<dbReference type="PROSITE" id="PS50975">
    <property type="entry name" value="ATP_GRASP"/>
    <property type="match status" value="1"/>
</dbReference>
<dbReference type="Gene3D" id="2.40.50.100">
    <property type="match status" value="1"/>
</dbReference>
<evidence type="ECO:0000313" key="10">
    <source>
        <dbReference type="EMBL" id="QSX32763.1"/>
    </source>
</evidence>
<dbReference type="PANTHER" id="PTHR18866:SF33">
    <property type="entry name" value="METHYLCROTONOYL-COA CARBOXYLASE SUBUNIT ALPHA, MITOCHONDRIAL-RELATED"/>
    <property type="match status" value="1"/>
</dbReference>
<keyword evidence="2" id="KW-0436">Ligase</keyword>
<dbReference type="InterPro" id="IPR011764">
    <property type="entry name" value="Biotin_carboxylation_dom"/>
</dbReference>
<accession>A0ABX7QMU4</accession>
<dbReference type="Pfam" id="PF02786">
    <property type="entry name" value="CPSase_L_D2"/>
    <property type="match status" value="1"/>
</dbReference>
<dbReference type="SMART" id="SM00878">
    <property type="entry name" value="Biotin_carb_C"/>
    <property type="match status" value="1"/>
</dbReference>
<feature type="domain" description="Biotin carboxylation" evidence="9">
    <location>
        <begin position="5"/>
        <end position="451"/>
    </location>
</feature>
<dbReference type="InterPro" id="IPR050856">
    <property type="entry name" value="Biotin_carboxylase_complex"/>
</dbReference>
<feature type="domain" description="ATP-grasp" evidence="8">
    <location>
        <begin position="124"/>
        <end position="321"/>
    </location>
</feature>
<proteinExistence type="predicted"/>
<dbReference type="SUPFAM" id="SSF51230">
    <property type="entry name" value="Single hybrid motif"/>
    <property type="match status" value="1"/>
</dbReference>
<dbReference type="SUPFAM" id="SSF51246">
    <property type="entry name" value="Rudiment single hybrid motif"/>
    <property type="match status" value="1"/>
</dbReference>
<evidence type="ECO:0000256" key="4">
    <source>
        <dbReference type="ARBA" id="ARBA00022840"/>
    </source>
</evidence>
<evidence type="ECO:0000256" key="3">
    <source>
        <dbReference type="ARBA" id="ARBA00022741"/>
    </source>
</evidence>
<dbReference type="PROSITE" id="PS50979">
    <property type="entry name" value="BC"/>
    <property type="match status" value="1"/>
</dbReference>
<dbReference type="PROSITE" id="PS00867">
    <property type="entry name" value="CPSASE_2"/>
    <property type="match status" value="1"/>
</dbReference>
<evidence type="ECO:0000259" key="7">
    <source>
        <dbReference type="PROSITE" id="PS50968"/>
    </source>
</evidence>
<dbReference type="InterPro" id="IPR011054">
    <property type="entry name" value="Rudment_hybrid_motif"/>
</dbReference>
<keyword evidence="3 6" id="KW-0547">Nucleotide-binding</keyword>
<dbReference type="Proteomes" id="UP000662770">
    <property type="component" value="Chromosome"/>
</dbReference>
<keyword evidence="11" id="KW-1185">Reference proteome</keyword>
<comment type="cofactor">
    <cofactor evidence="1">
        <name>biotin</name>
        <dbReference type="ChEBI" id="CHEBI:57586"/>
    </cofactor>
</comment>
<dbReference type="RefSeq" id="WP_207354003.1">
    <property type="nucleotide sequence ID" value="NZ_CP071503.1"/>
</dbReference>
<dbReference type="Pfam" id="PF00364">
    <property type="entry name" value="Biotin_lipoyl"/>
    <property type="match status" value="1"/>
</dbReference>
<dbReference type="Pfam" id="PF02785">
    <property type="entry name" value="Biotin_carb_C"/>
    <property type="match status" value="1"/>
</dbReference>
<dbReference type="Pfam" id="PF00289">
    <property type="entry name" value="Biotin_carb_N"/>
    <property type="match status" value="1"/>
</dbReference>
<dbReference type="PROSITE" id="PS50968">
    <property type="entry name" value="BIOTINYL_LIPOYL"/>
    <property type="match status" value="1"/>
</dbReference>
<evidence type="ECO:0000259" key="8">
    <source>
        <dbReference type="PROSITE" id="PS50975"/>
    </source>
</evidence>
<gene>
    <name evidence="10" type="ORF">JYB87_13555</name>
</gene>
<keyword evidence="4 6" id="KW-0067">ATP-binding</keyword>
<dbReference type="Gene3D" id="3.30.470.20">
    <property type="entry name" value="ATP-grasp fold, B domain"/>
    <property type="match status" value="1"/>
</dbReference>
<dbReference type="SUPFAM" id="SSF52440">
    <property type="entry name" value="PreATP-grasp domain"/>
    <property type="match status" value="1"/>
</dbReference>
<reference evidence="10 11" key="1">
    <citation type="submission" date="2021-03" db="EMBL/GenBank/DDBJ databases">
        <title>Novel species identification of genus Shewanella.</title>
        <authorList>
            <person name="Liu G."/>
            <person name="Zhang Q."/>
        </authorList>
    </citation>
    <scope>NUCLEOTIDE SEQUENCE [LARGE SCALE GENOMIC DNA]</scope>
    <source>
        <strain evidence="10 11">FJAT-51800</strain>
    </source>
</reference>
<dbReference type="PANTHER" id="PTHR18866">
    <property type="entry name" value="CARBOXYLASE:PYRUVATE/ACETYL-COA/PROPIONYL-COA CARBOXYLASE"/>
    <property type="match status" value="1"/>
</dbReference>
<dbReference type="InterPro" id="IPR000089">
    <property type="entry name" value="Biotin_lipoyl"/>
</dbReference>
<evidence type="ECO:0000259" key="9">
    <source>
        <dbReference type="PROSITE" id="PS50979"/>
    </source>
</evidence>
<dbReference type="InterPro" id="IPR005481">
    <property type="entry name" value="BC-like_N"/>
</dbReference>
<dbReference type="InterPro" id="IPR001882">
    <property type="entry name" value="Biotin_BS"/>
</dbReference>
<dbReference type="NCBIfam" id="NF006367">
    <property type="entry name" value="PRK08591.1"/>
    <property type="match status" value="1"/>
</dbReference>
<dbReference type="InterPro" id="IPR011761">
    <property type="entry name" value="ATP-grasp"/>
</dbReference>
<feature type="domain" description="Lipoyl-binding" evidence="7">
    <location>
        <begin position="586"/>
        <end position="662"/>
    </location>
</feature>
<dbReference type="InterPro" id="IPR005482">
    <property type="entry name" value="Biotin_COase_C"/>
</dbReference>
<dbReference type="InterPro" id="IPR005479">
    <property type="entry name" value="CPAse_ATP-bd"/>
</dbReference>
<dbReference type="CDD" id="cd06850">
    <property type="entry name" value="biotinyl_domain"/>
    <property type="match status" value="1"/>
</dbReference>
<dbReference type="EMBL" id="CP071503">
    <property type="protein sequence ID" value="QSX32763.1"/>
    <property type="molecule type" value="Genomic_DNA"/>
</dbReference>
<sequence length="684" mass="74049">MTERRINSLLIANRGEIACRIIQTCHKLGIRAVAIFSEVDSHARHVTLADSAFLVEGATPVAAYLNVERIIEIAQQCGADAIHPGYGFLSENAAFANACNAVGIIFVGPPASAIAAMGSKSAAKTIMQQAGVPLIPGYHGSEQTPTALMAQASTIGFPLLIKAAFGGGGKGMRIVEQEAQFMAQLEAAKREAKAAFGDDSMLLEKYIQQPRHIEVQVFADQHGQCIYLGDRDCSLQRRHQKVIEEAPAPNLTDATRQAMGQAAVAAAQAIDYVGAGTIEFLLDAQQQFYFMEMNTRLQVEHPVTEMVTGVDLVAWQLQIAMGQPLPLTQTEVTITGHAFEARIYAEDPLHQFLPASGKLYELQPPQPSATIRIDSGVQAGDIITPYYDPMIAKLIVHQPDRQQALSSLVLALQQYVIAGVKHNIDFLRRLAAHSEFAGTHFSTHFIEQHQAELLAPAVDDKIVALAAIGCLLRNQQQQTLPQTLAGFRLNAAATWQQYLAAEEWEPAGDQTAPSWITLQQATADAYQLELGNKRFLVSGEFNAATGQLYAMLNGEVLSCHLFWQQTRLYLCHQGQTVEFQTAAPTIQQDNSAQHSFCAPMNGTIVTQLVAPGEAVKAGQGLLVMEAMKMEYQLNAPTAGSVSAFCFTAGALVSEGDLLLHFSAEDADADTYSDTDADTNITEAD</sequence>
<evidence type="ECO:0000256" key="2">
    <source>
        <dbReference type="ARBA" id="ARBA00022598"/>
    </source>
</evidence>
<name>A0ABX7QMU4_9GAMM</name>
<organism evidence="10 11">
    <name type="scientific">Shewanella avicenniae</name>
    <dbReference type="NCBI Taxonomy" id="2814294"/>
    <lineage>
        <taxon>Bacteria</taxon>
        <taxon>Pseudomonadati</taxon>
        <taxon>Pseudomonadota</taxon>
        <taxon>Gammaproteobacteria</taxon>
        <taxon>Alteromonadales</taxon>
        <taxon>Shewanellaceae</taxon>
        <taxon>Shewanella</taxon>
    </lineage>
</organism>
<dbReference type="PROSITE" id="PS00188">
    <property type="entry name" value="BIOTIN"/>
    <property type="match status" value="1"/>
</dbReference>
<dbReference type="InterPro" id="IPR011053">
    <property type="entry name" value="Single_hybrid_motif"/>
</dbReference>
<evidence type="ECO:0000256" key="1">
    <source>
        <dbReference type="ARBA" id="ARBA00001953"/>
    </source>
</evidence>
<dbReference type="InterPro" id="IPR016185">
    <property type="entry name" value="PreATP-grasp_dom_sf"/>
</dbReference>
<keyword evidence="5" id="KW-0092">Biotin</keyword>
<evidence type="ECO:0000256" key="5">
    <source>
        <dbReference type="ARBA" id="ARBA00023267"/>
    </source>
</evidence>
<evidence type="ECO:0000256" key="6">
    <source>
        <dbReference type="PROSITE-ProRule" id="PRU00409"/>
    </source>
</evidence>
<evidence type="ECO:0000313" key="11">
    <source>
        <dbReference type="Proteomes" id="UP000662770"/>
    </source>
</evidence>
<dbReference type="SUPFAM" id="SSF56059">
    <property type="entry name" value="Glutathione synthetase ATP-binding domain-like"/>
    <property type="match status" value="1"/>
</dbReference>